<sequence length="269" mass="32171">MLKRLHSYEEYKIRVDPYKKGKYFSNCYFLPEKIKQLIEEKKIYIEESENNIYLLEKEECFYRLYFYIKNIDNLRSLQLGLPLVIEYPYKGIFSERQHIEIEIIQELGFSLGRESRRMSAKSQNIKVSESLYINEKFMIDFATKDNIEVVAGILHHTFSPLYSYLPTKAMLNELLDQKKILVININGEIAGILNMDIVKNISWIRQLAIVEKFRGRGYGWLLLNYYHMLFKDEVLEFMQWVDINNVSAIRLYEKAGYKFDDLRANEYIL</sequence>
<evidence type="ECO:0000259" key="1">
    <source>
        <dbReference type="PROSITE" id="PS51186"/>
    </source>
</evidence>
<dbReference type="AlphaFoldDB" id="A0A2V3Y086"/>
<evidence type="ECO:0000313" key="3">
    <source>
        <dbReference type="Proteomes" id="UP000248057"/>
    </source>
</evidence>
<dbReference type="InterPro" id="IPR000182">
    <property type="entry name" value="GNAT_dom"/>
</dbReference>
<comment type="caution">
    <text evidence="2">The sequence shown here is derived from an EMBL/GenBank/DDBJ whole genome shotgun (WGS) entry which is preliminary data.</text>
</comment>
<gene>
    <name evidence="2" type="ORF">DFR60_115109</name>
</gene>
<dbReference type="PROSITE" id="PS51186">
    <property type="entry name" value="GNAT"/>
    <property type="match status" value="1"/>
</dbReference>
<keyword evidence="3" id="KW-1185">Reference proteome</keyword>
<dbReference type="GeneID" id="86063943"/>
<dbReference type="GO" id="GO:0016747">
    <property type="term" value="F:acyltransferase activity, transferring groups other than amino-acyl groups"/>
    <property type="evidence" value="ECO:0007669"/>
    <property type="project" value="InterPro"/>
</dbReference>
<dbReference type="SUPFAM" id="SSF55729">
    <property type="entry name" value="Acyl-CoA N-acyltransferases (Nat)"/>
    <property type="match status" value="1"/>
</dbReference>
<dbReference type="Proteomes" id="UP000248057">
    <property type="component" value="Unassembled WGS sequence"/>
</dbReference>
<proteinExistence type="predicted"/>
<reference evidence="2 3" key="1">
    <citation type="submission" date="2018-05" db="EMBL/GenBank/DDBJ databases">
        <title>Genomic Encyclopedia of Type Strains, Phase IV (KMG-IV): sequencing the most valuable type-strain genomes for metagenomic binning, comparative biology and taxonomic classification.</title>
        <authorList>
            <person name="Goeker M."/>
        </authorList>
    </citation>
    <scope>NUCLEOTIDE SEQUENCE [LARGE SCALE GENOMIC DNA]</scope>
    <source>
        <strain evidence="2 3">DSM 24995</strain>
    </source>
</reference>
<organism evidence="2 3">
    <name type="scientific">Hungatella effluvii</name>
    <dbReference type="NCBI Taxonomy" id="1096246"/>
    <lineage>
        <taxon>Bacteria</taxon>
        <taxon>Bacillati</taxon>
        <taxon>Bacillota</taxon>
        <taxon>Clostridia</taxon>
        <taxon>Lachnospirales</taxon>
        <taxon>Lachnospiraceae</taxon>
        <taxon>Hungatella</taxon>
    </lineage>
</organism>
<dbReference type="CDD" id="cd04301">
    <property type="entry name" value="NAT_SF"/>
    <property type="match status" value="1"/>
</dbReference>
<dbReference type="InterPro" id="IPR016181">
    <property type="entry name" value="Acyl_CoA_acyltransferase"/>
</dbReference>
<keyword evidence="2" id="KW-0808">Transferase</keyword>
<dbReference type="Gene3D" id="3.40.630.30">
    <property type="match status" value="1"/>
</dbReference>
<dbReference type="RefSeq" id="WP_110325082.1">
    <property type="nucleotide sequence ID" value="NZ_QJKD01000015.1"/>
</dbReference>
<dbReference type="EMBL" id="QJKD01000015">
    <property type="protein sequence ID" value="PXX48935.1"/>
    <property type="molecule type" value="Genomic_DNA"/>
</dbReference>
<dbReference type="Pfam" id="PF00583">
    <property type="entry name" value="Acetyltransf_1"/>
    <property type="match status" value="1"/>
</dbReference>
<accession>A0A2V3Y086</accession>
<protein>
    <submittedName>
        <fullName evidence="2">Acetyltransferase (GNAT) family protein</fullName>
    </submittedName>
</protein>
<evidence type="ECO:0000313" key="2">
    <source>
        <dbReference type="EMBL" id="PXX48935.1"/>
    </source>
</evidence>
<feature type="domain" description="N-acetyltransferase" evidence="1">
    <location>
        <begin position="137"/>
        <end position="269"/>
    </location>
</feature>
<name>A0A2V3Y086_9FIRM</name>